<keyword evidence="12" id="KW-1133">Transmembrane helix</keyword>
<dbReference type="FunFam" id="3.30.430.20:FF:000010">
    <property type="entry name" value="Cysteine-rich receptor-like protein kinase 10"/>
    <property type="match status" value="1"/>
</dbReference>
<keyword evidence="12" id="KW-0812">Transmembrane</keyword>
<evidence type="ECO:0000256" key="5">
    <source>
        <dbReference type="ARBA" id="ARBA00022741"/>
    </source>
</evidence>
<evidence type="ECO:0000256" key="7">
    <source>
        <dbReference type="ARBA" id="ARBA00022840"/>
    </source>
</evidence>
<dbReference type="Gene3D" id="3.30.200.20">
    <property type="entry name" value="Phosphorylase Kinase, domain 1"/>
    <property type="match status" value="1"/>
</dbReference>
<dbReference type="PROSITE" id="PS00108">
    <property type="entry name" value="PROTEIN_KINASE_ST"/>
    <property type="match status" value="1"/>
</dbReference>
<evidence type="ECO:0000256" key="6">
    <source>
        <dbReference type="ARBA" id="ARBA00022777"/>
    </source>
</evidence>
<evidence type="ECO:0000259" key="14">
    <source>
        <dbReference type="PROSITE" id="PS50011"/>
    </source>
</evidence>
<keyword evidence="9" id="KW-0675">Receptor</keyword>
<comment type="caution">
    <text evidence="16">The sequence shown here is derived from an EMBL/GenBank/DDBJ whole genome shotgun (WGS) entry which is preliminary data.</text>
</comment>
<dbReference type="AlphaFoldDB" id="A0A921UVC7"/>
<evidence type="ECO:0000256" key="13">
    <source>
        <dbReference type="SAM" id="SignalP"/>
    </source>
</evidence>
<dbReference type="CDD" id="cd14066">
    <property type="entry name" value="STKc_IRAK"/>
    <property type="match status" value="1"/>
</dbReference>
<evidence type="ECO:0000256" key="12">
    <source>
        <dbReference type="SAM" id="Phobius"/>
    </source>
</evidence>
<protein>
    <recommendedName>
        <fullName evidence="18">Protein kinase domain-containing protein</fullName>
    </recommendedName>
</protein>
<organism evidence="16 17">
    <name type="scientific">Sorghum bicolor</name>
    <name type="common">Sorghum</name>
    <name type="synonym">Sorghum vulgare</name>
    <dbReference type="NCBI Taxonomy" id="4558"/>
    <lineage>
        <taxon>Eukaryota</taxon>
        <taxon>Viridiplantae</taxon>
        <taxon>Streptophyta</taxon>
        <taxon>Embryophyta</taxon>
        <taxon>Tracheophyta</taxon>
        <taxon>Spermatophyta</taxon>
        <taxon>Magnoliopsida</taxon>
        <taxon>Liliopsida</taxon>
        <taxon>Poales</taxon>
        <taxon>Poaceae</taxon>
        <taxon>PACMAD clade</taxon>
        <taxon>Panicoideae</taxon>
        <taxon>Andropogonodae</taxon>
        <taxon>Andropogoneae</taxon>
        <taxon>Sorghinae</taxon>
        <taxon>Sorghum</taxon>
    </lineage>
</organism>
<name>A0A921UVC7_SORBI</name>
<dbReference type="InterPro" id="IPR011009">
    <property type="entry name" value="Kinase-like_dom_sf"/>
</dbReference>
<dbReference type="InterPro" id="IPR017441">
    <property type="entry name" value="Protein_kinase_ATP_BS"/>
</dbReference>
<evidence type="ECO:0000313" key="17">
    <source>
        <dbReference type="Proteomes" id="UP000807115"/>
    </source>
</evidence>
<dbReference type="PANTHER" id="PTHR47973">
    <property type="entry name" value="CYSTEINE-RICH RECEPTOR-LIKE PROTEIN KINASE 3"/>
    <property type="match status" value="1"/>
</dbReference>
<evidence type="ECO:0000256" key="3">
    <source>
        <dbReference type="ARBA" id="ARBA00022729"/>
    </source>
</evidence>
<dbReference type="Gene3D" id="3.30.430.20">
    <property type="entry name" value="Gnk2 domain, C-X8-C-X2-C motif"/>
    <property type="match status" value="2"/>
</dbReference>
<dbReference type="PROSITE" id="PS50011">
    <property type="entry name" value="PROTEIN_KINASE_DOM"/>
    <property type="match status" value="1"/>
</dbReference>
<keyword evidence="2" id="KW-0808">Transferase</keyword>
<evidence type="ECO:0000256" key="11">
    <source>
        <dbReference type="PROSITE-ProRule" id="PRU10141"/>
    </source>
</evidence>
<dbReference type="FunFam" id="1.10.510.10:FF:000060">
    <property type="entry name" value="G-type lectin S-receptor-like serine/threonine-protein kinase"/>
    <property type="match status" value="1"/>
</dbReference>
<keyword evidence="8" id="KW-1015">Disulfide bond</keyword>
<dbReference type="InterPro" id="IPR001245">
    <property type="entry name" value="Ser-Thr/Tyr_kinase_cat_dom"/>
</dbReference>
<dbReference type="FunFam" id="3.30.200.20:FF:000162">
    <property type="entry name" value="Adenine nucleotide alpha hydrolase-like domain kinase"/>
    <property type="match status" value="1"/>
</dbReference>
<sequence length="691" mass="74287">MVGAHSIVAVAAVLAVVLPLTAAQPYRSSTCAGGTYAANGTYQANLQLVAAALPANASATPAGFATGTVGALPNQISALALCRGDTNAPACRACVADAFPGAQQDCPSSKDVTVYQDACVVRFSDQQFLDFPGVNSPYAVSSWDSDNLTVPAAWFDAAVAALMNATVDRAVSVSVTAASSSSNSSSARKYFATGVEDFDAEHYPKIYGLAQCVPDMTVVQCRGCLGSLVASMPGFLDGKPAGRSLGVWCNLRYSVSPFYTGPAMLHLAAPAPAPAPVPTAVPSVVTPKNGAVLAGRRRRAAGIAAGVACFVALVMLFSVVALVRFRRKIAEKNGSCRSLEKFGKAKCTVFDFFTLQEATENFSEDLKIGEGGFGIVYKGKLPDGQEVAVKKLLDSATGHGLLQLHNELQVLATLQHKNLVRLHGFCVHQNQKMLVYEYIKNGSLDNFLFEDTETGNKLSWDQQYNIIVGIAKGIMYLHEDSRIRIIHRDLKANNILLDENADPKISDFGLARLLGDHTQTKTATVAGTYGYMAPEYAIHGSVSPKIDIFSFGVLVLEIVTRRRNTSFNDCDTVNLLSDVWKCWIQGMASQFVDQTLDGFSRTQALRCIQIGLLCVQSDPDDRPDISSVVSMLTRDSMELQAPAQPAFFFGRASPVVSQPYEEHFCGYDQSDVIFQEGITVNEVTLTDPYPR</sequence>
<dbReference type="Pfam" id="PF07714">
    <property type="entry name" value="PK_Tyr_Ser-Thr"/>
    <property type="match status" value="1"/>
</dbReference>
<feature type="binding site" evidence="11">
    <location>
        <position position="391"/>
    </location>
    <ligand>
        <name>ATP</name>
        <dbReference type="ChEBI" id="CHEBI:30616"/>
    </ligand>
</feature>
<feature type="chain" id="PRO_5037479367" description="Protein kinase domain-containing protein" evidence="13">
    <location>
        <begin position="24"/>
        <end position="691"/>
    </location>
</feature>
<proteinExistence type="predicted"/>
<feature type="signal peptide" evidence="13">
    <location>
        <begin position="1"/>
        <end position="23"/>
    </location>
</feature>
<dbReference type="PROSITE" id="PS51473">
    <property type="entry name" value="GNK2"/>
    <property type="match status" value="2"/>
</dbReference>
<reference evidence="16" key="1">
    <citation type="journal article" date="2019" name="BMC Genomics">
        <title>A new reference genome for Sorghum bicolor reveals high levels of sequence similarity between sweet and grain genotypes: implications for the genetics of sugar metabolism.</title>
        <authorList>
            <person name="Cooper E.A."/>
            <person name="Brenton Z.W."/>
            <person name="Flinn B.S."/>
            <person name="Jenkins J."/>
            <person name="Shu S."/>
            <person name="Flowers D."/>
            <person name="Luo F."/>
            <person name="Wang Y."/>
            <person name="Xia P."/>
            <person name="Barry K."/>
            <person name="Daum C."/>
            <person name="Lipzen A."/>
            <person name="Yoshinaga Y."/>
            <person name="Schmutz J."/>
            <person name="Saski C."/>
            <person name="Vermerris W."/>
            <person name="Kresovich S."/>
        </authorList>
    </citation>
    <scope>NUCLEOTIDE SEQUENCE</scope>
</reference>
<evidence type="ECO:0000256" key="1">
    <source>
        <dbReference type="ARBA" id="ARBA00022527"/>
    </source>
</evidence>
<dbReference type="SUPFAM" id="SSF56112">
    <property type="entry name" value="Protein kinase-like (PK-like)"/>
    <property type="match status" value="1"/>
</dbReference>
<evidence type="ECO:0000256" key="9">
    <source>
        <dbReference type="ARBA" id="ARBA00023170"/>
    </source>
</evidence>
<keyword evidence="6" id="KW-0418">Kinase</keyword>
<dbReference type="EMBL" id="CM027681">
    <property type="protein sequence ID" value="KAG0545248.1"/>
    <property type="molecule type" value="Genomic_DNA"/>
</dbReference>
<dbReference type="GO" id="GO:0005524">
    <property type="term" value="F:ATP binding"/>
    <property type="evidence" value="ECO:0007669"/>
    <property type="project" value="UniProtKB-UniRule"/>
</dbReference>
<accession>A0A921UVC7</accession>
<dbReference type="InterPro" id="IPR000719">
    <property type="entry name" value="Prot_kinase_dom"/>
</dbReference>
<keyword evidence="7 11" id="KW-0067">ATP-binding</keyword>
<evidence type="ECO:0000256" key="4">
    <source>
        <dbReference type="ARBA" id="ARBA00022737"/>
    </source>
</evidence>
<dbReference type="Proteomes" id="UP000807115">
    <property type="component" value="Chromosome 2"/>
</dbReference>
<keyword evidence="10" id="KW-0325">Glycoprotein</keyword>
<keyword evidence="1" id="KW-0723">Serine/threonine-protein kinase</keyword>
<gene>
    <name evidence="16" type="ORF">BDA96_02G344800</name>
</gene>
<feature type="domain" description="Gnk2-homologous" evidence="15">
    <location>
        <begin position="24"/>
        <end position="128"/>
    </location>
</feature>
<feature type="transmembrane region" description="Helical" evidence="12">
    <location>
        <begin position="300"/>
        <end position="323"/>
    </location>
</feature>
<dbReference type="CDD" id="cd23509">
    <property type="entry name" value="Gnk2-like"/>
    <property type="match status" value="2"/>
</dbReference>
<dbReference type="GO" id="GO:0004674">
    <property type="term" value="F:protein serine/threonine kinase activity"/>
    <property type="evidence" value="ECO:0007669"/>
    <property type="project" value="UniProtKB-KW"/>
</dbReference>
<evidence type="ECO:0000259" key="15">
    <source>
        <dbReference type="PROSITE" id="PS51473"/>
    </source>
</evidence>
<keyword evidence="4" id="KW-0677">Repeat</keyword>
<evidence type="ECO:0000256" key="10">
    <source>
        <dbReference type="ARBA" id="ARBA00023180"/>
    </source>
</evidence>
<dbReference type="Gene3D" id="1.10.510.10">
    <property type="entry name" value="Transferase(Phosphotransferase) domain 1"/>
    <property type="match status" value="1"/>
</dbReference>
<evidence type="ECO:0000256" key="2">
    <source>
        <dbReference type="ARBA" id="ARBA00022679"/>
    </source>
</evidence>
<keyword evidence="5 11" id="KW-0547">Nucleotide-binding</keyword>
<dbReference type="Pfam" id="PF01657">
    <property type="entry name" value="Stress-antifung"/>
    <property type="match status" value="2"/>
</dbReference>
<dbReference type="InterPro" id="IPR052059">
    <property type="entry name" value="CR_Ser/Thr_kinase"/>
</dbReference>
<evidence type="ECO:0000313" key="16">
    <source>
        <dbReference type="EMBL" id="KAG0545248.1"/>
    </source>
</evidence>
<dbReference type="InterPro" id="IPR038408">
    <property type="entry name" value="GNK2_sf"/>
</dbReference>
<feature type="domain" description="Gnk2-homologous" evidence="15">
    <location>
        <begin position="136"/>
        <end position="258"/>
    </location>
</feature>
<keyword evidence="12" id="KW-0472">Membrane</keyword>
<reference evidence="16" key="2">
    <citation type="submission" date="2020-10" db="EMBL/GenBank/DDBJ databases">
        <authorList>
            <person name="Cooper E.A."/>
            <person name="Brenton Z.W."/>
            <person name="Flinn B.S."/>
            <person name="Jenkins J."/>
            <person name="Shu S."/>
            <person name="Flowers D."/>
            <person name="Luo F."/>
            <person name="Wang Y."/>
            <person name="Xia P."/>
            <person name="Barry K."/>
            <person name="Daum C."/>
            <person name="Lipzen A."/>
            <person name="Yoshinaga Y."/>
            <person name="Schmutz J."/>
            <person name="Saski C."/>
            <person name="Vermerris W."/>
            <person name="Kresovich S."/>
        </authorList>
    </citation>
    <scope>NUCLEOTIDE SEQUENCE</scope>
</reference>
<dbReference type="InterPro" id="IPR008271">
    <property type="entry name" value="Ser/Thr_kinase_AS"/>
</dbReference>
<dbReference type="PROSITE" id="PS00107">
    <property type="entry name" value="PROTEIN_KINASE_ATP"/>
    <property type="match status" value="1"/>
</dbReference>
<dbReference type="InterPro" id="IPR002902">
    <property type="entry name" value="GNK2"/>
</dbReference>
<evidence type="ECO:0008006" key="18">
    <source>
        <dbReference type="Google" id="ProtNLM"/>
    </source>
</evidence>
<keyword evidence="3 13" id="KW-0732">Signal</keyword>
<evidence type="ECO:0000256" key="8">
    <source>
        <dbReference type="ARBA" id="ARBA00023157"/>
    </source>
</evidence>
<feature type="domain" description="Protein kinase" evidence="14">
    <location>
        <begin position="362"/>
        <end position="647"/>
    </location>
</feature>
<dbReference type="SMART" id="SM00220">
    <property type="entry name" value="S_TKc"/>
    <property type="match status" value="1"/>
</dbReference>